<dbReference type="PANTHER" id="PTHR42905:SF7">
    <property type="entry name" value="PHOSPHOENOLPYRUVATE PHOSPHOMUTASE"/>
    <property type="match status" value="1"/>
</dbReference>
<dbReference type="EMBL" id="BMKW01000001">
    <property type="protein sequence ID" value="GGJ01146.1"/>
    <property type="molecule type" value="Genomic_DNA"/>
</dbReference>
<dbReference type="Pfam" id="PF13714">
    <property type="entry name" value="PEP_mutase"/>
    <property type="match status" value="1"/>
</dbReference>
<gene>
    <name evidence="2" type="primary">pepM</name>
    <name evidence="2" type="ORF">GCM10011320_04950</name>
</gene>
<dbReference type="InterPro" id="IPR012649">
    <property type="entry name" value="PPH"/>
</dbReference>
<dbReference type="InterPro" id="IPR015813">
    <property type="entry name" value="Pyrv/PenolPyrv_kinase-like_dom"/>
</dbReference>
<dbReference type="AlphaFoldDB" id="A0A917NHK1"/>
<dbReference type="PANTHER" id="PTHR42905">
    <property type="entry name" value="PHOSPHOENOLPYRUVATE CARBOXYLASE"/>
    <property type="match status" value="1"/>
</dbReference>
<keyword evidence="3" id="KW-1185">Reference proteome</keyword>
<dbReference type="SUPFAM" id="SSF51621">
    <property type="entry name" value="Phosphoenolpyruvate/pyruvate domain"/>
    <property type="match status" value="1"/>
</dbReference>
<reference evidence="2" key="1">
    <citation type="journal article" date="2014" name="Int. J. Syst. Evol. Microbiol.">
        <title>Complete genome sequence of Corynebacterium casei LMG S-19264T (=DSM 44701T), isolated from a smear-ripened cheese.</title>
        <authorList>
            <consortium name="US DOE Joint Genome Institute (JGI-PGF)"/>
            <person name="Walter F."/>
            <person name="Albersmeier A."/>
            <person name="Kalinowski J."/>
            <person name="Ruckert C."/>
        </authorList>
    </citation>
    <scope>NUCLEOTIDE SEQUENCE</scope>
    <source>
        <strain evidence="2">CGMCC 1.3617</strain>
    </source>
</reference>
<dbReference type="NCBIfam" id="TIGR02321">
    <property type="entry name" value="Pphn_pyruv_hyd"/>
    <property type="match status" value="1"/>
</dbReference>
<evidence type="ECO:0000256" key="1">
    <source>
        <dbReference type="ARBA" id="ARBA00038455"/>
    </source>
</evidence>
<proteinExistence type="inferred from homology"/>
<protein>
    <submittedName>
        <fullName evidence="2">Phosphoenolpyruvate phosphomutase</fullName>
    </submittedName>
</protein>
<name>A0A917NHK1_9PROT</name>
<evidence type="ECO:0000313" key="3">
    <source>
        <dbReference type="Proteomes" id="UP000661507"/>
    </source>
</evidence>
<comment type="similarity">
    <text evidence="1">Belongs to the isocitrate lyase/PEP mutase superfamily. PEP mutase family.</text>
</comment>
<dbReference type="GO" id="GO:0003824">
    <property type="term" value="F:catalytic activity"/>
    <property type="evidence" value="ECO:0007669"/>
    <property type="project" value="InterPro"/>
</dbReference>
<dbReference type="Gene3D" id="3.20.20.60">
    <property type="entry name" value="Phosphoenolpyruvate-binding domains"/>
    <property type="match status" value="1"/>
</dbReference>
<accession>A0A917NHK1</accession>
<dbReference type="CDD" id="cd00377">
    <property type="entry name" value="ICL_PEPM"/>
    <property type="match status" value="1"/>
</dbReference>
<comment type="caution">
    <text evidence="2">The sequence shown here is derived from an EMBL/GenBank/DDBJ whole genome shotgun (WGS) entry which is preliminary data.</text>
</comment>
<dbReference type="Proteomes" id="UP000661507">
    <property type="component" value="Unassembled WGS sequence"/>
</dbReference>
<dbReference type="InterPro" id="IPR039556">
    <property type="entry name" value="ICL/PEPM"/>
</dbReference>
<organism evidence="2 3">
    <name type="scientific">Neoroseomonas lacus</name>
    <dbReference type="NCBI Taxonomy" id="287609"/>
    <lineage>
        <taxon>Bacteria</taxon>
        <taxon>Pseudomonadati</taxon>
        <taxon>Pseudomonadota</taxon>
        <taxon>Alphaproteobacteria</taxon>
        <taxon>Acetobacterales</taxon>
        <taxon>Acetobacteraceae</taxon>
        <taxon>Neoroseomonas</taxon>
    </lineage>
</organism>
<dbReference type="InterPro" id="IPR040442">
    <property type="entry name" value="Pyrv_kinase-like_dom_sf"/>
</dbReference>
<reference evidence="2" key="2">
    <citation type="submission" date="2020-09" db="EMBL/GenBank/DDBJ databases">
        <authorList>
            <person name="Sun Q."/>
            <person name="Zhou Y."/>
        </authorList>
    </citation>
    <scope>NUCLEOTIDE SEQUENCE</scope>
    <source>
        <strain evidence="2">CGMCC 1.3617</strain>
    </source>
</reference>
<evidence type="ECO:0000313" key="2">
    <source>
        <dbReference type="EMBL" id="GGJ01146.1"/>
    </source>
</evidence>
<sequence>MAAAVEHRGMQTPAALLRARLTPDNPAIAMSAHNPLSAKLAAEAGFGAIWGSGFELSAAHAVPDASILSWETHLAAMRAMVEVQDAPVVADIDTGSGNAVSVAYLVPRYAAAGVAAVVMEDKTFPKDSSLRVGGRQELVPVEEFQGKVEAARVAGGPLVIARTEALIAGLGQDEALRRGIAYAEAGADAVLIHSKQKTPDEIITFCQSWPGQVPLVLVPTSYPQLSFGDIAALGKVGLIICGNHAIRAAVAAMRDTFGRILAEGGIAGVESRIASVRDIFALQGDDHMRDLEQRFLR</sequence>